<dbReference type="RefSeq" id="WP_345767283.1">
    <property type="nucleotide sequence ID" value="NZ_CP154834.1"/>
</dbReference>
<keyword evidence="2" id="KW-1185">Reference proteome</keyword>
<sequence length="212" mass="24811">MIKLINAIEINPLQYAGENHELPEISDYPDPEEWFRKWKEVASALNCNFKVIGENSDLVDIETIDDENLEMILEKAENWCAAFDGGIVMTGNNKIRIEPQCCGNMENIREWQKIFDNKTSDWSEMWIGHPWIFYRKQKGKVQFSDYSDVDLKEIKDIEPIFEVDEAELKNEFQKVKQYQIHFKNRITAILKKMNVDSADEISALLMGINEIN</sequence>
<dbReference type="Proteomes" id="UP001463665">
    <property type="component" value="Chromosome"/>
</dbReference>
<organism evidence="1 2">
    <name type="scientific">Chryseobacterium endophyticum</name>
    <dbReference type="NCBI Taxonomy" id="1854762"/>
    <lineage>
        <taxon>Bacteria</taxon>
        <taxon>Pseudomonadati</taxon>
        <taxon>Bacteroidota</taxon>
        <taxon>Flavobacteriia</taxon>
        <taxon>Flavobacteriales</taxon>
        <taxon>Weeksellaceae</taxon>
        <taxon>Chryseobacterium group</taxon>
        <taxon>Chryseobacterium</taxon>
    </lineage>
</organism>
<dbReference type="EMBL" id="CP154834">
    <property type="protein sequence ID" value="XAO75667.1"/>
    <property type="molecule type" value="Genomic_DNA"/>
</dbReference>
<evidence type="ECO:0000313" key="1">
    <source>
        <dbReference type="EMBL" id="XAO75667.1"/>
    </source>
</evidence>
<reference evidence="1 2" key="1">
    <citation type="submission" date="2024-04" db="EMBL/GenBank/DDBJ databases">
        <title>Genome sequencing and assembly of rice foliar adapted Chryseobacterium endophyticum OsEnb-ALM-A6.</title>
        <authorList>
            <person name="Kumar S."/>
            <person name="Javed M."/>
            <person name="Chouhan V."/>
            <person name="Charishma K."/>
            <person name="Patel A."/>
            <person name="Kumar M."/>
            <person name="Sahu K.P."/>
            <person name="Kumar A."/>
        </authorList>
    </citation>
    <scope>NUCLEOTIDE SEQUENCE [LARGE SCALE GENOMIC DNA]</scope>
    <source>
        <strain evidence="1 2">OsEnb-ALM-A6</strain>
    </source>
</reference>
<name>A0AAU6WV21_9FLAO</name>
<gene>
    <name evidence="1" type="ORF">AAFP95_07250</name>
</gene>
<evidence type="ECO:0000313" key="2">
    <source>
        <dbReference type="Proteomes" id="UP001463665"/>
    </source>
</evidence>
<accession>A0AAU6WV21</accession>
<protein>
    <submittedName>
        <fullName evidence="1">Uncharacterized protein</fullName>
    </submittedName>
</protein>
<dbReference type="AlphaFoldDB" id="A0AAU6WV21"/>
<proteinExistence type="predicted"/>